<accession>A0A0A9GLJ2</accession>
<reference evidence="1" key="2">
    <citation type="journal article" date="2015" name="Data Brief">
        <title>Shoot transcriptome of the giant reed, Arundo donax.</title>
        <authorList>
            <person name="Barrero R.A."/>
            <person name="Guerrero F.D."/>
            <person name="Moolhuijzen P."/>
            <person name="Goolsby J.A."/>
            <person name="Tidwell J."/>
            <person name="Bellgard S.E."/>
            <person name="Bellgard M.I."/>
        </authorList>
    </citation>
    <scope>NUCLEOTIDE SEQUENCE</scope>
    <source>
        <tissue evidence="1">Shoot tissue taken approximately 20 cm above the soil surface</tissue>
    </source>
</reference>
<dbReference type="EMBL" id="GBRH01172534">
    <property type="protein sequence ID" value="JAE25362.1"/>
    <property type="molecule type" value="Transcribed_RNA"/>
</dbReference>
<organism evidence="1">
    <name type="scientific">Arundo donax</name>
    <name type="common">Giant reed</name>
    <name type="synonym">Donax arundinaceus</name>
    <dbReference type="NCBI Taxonomy" id="35708"/>
    <lineage>
        <taxon>Eukaryota</taxon>
        <taxon>Viridiplantae</taxon>
        <taxon>Streptophyta</taxon>
        <taxon>Embryophyta</taxon>
        <taxon>Tracheophyta</taxon>
        <taxon>Spermatophyta</taxon>
        <taxon>Magnoliopsida</taxon>
        <taxon>Liliopsida</taxon>
        <taxon>Poales</taxon>
        <taxon>Poaceae</taxon>
        <taxon>PACMAD clade</taxon>
        <taxon>Arundinoideae</taxon>
        <taxon>Arundineae</taxon>
        <taxon>Arundo</taxon>
    </lineage>
</organism>
<reference evidence="1" key="1">
    <citation type="submission" date="2014-09" db="EMBL/GenBank/DDBJ databases">
        <authorList>
            <person name="Magalhaes I.L.F."/>
            <person name="Oliveira U."/>
            <person name="Santos F.R."/>
            <person name="Vidigal T.H.D.A."/>
            <person name="Brescovit A.D."/>
            <person name="Santos A.J."/>
        </authorList>
    </citation>
    <scope>NUCLEOTIDE SEQUENCE</scope>
    <source>
        <tissue evidence="1">Shoot tissue taken approximately 20 cm above the soil surface</tissue>
    </source>
</reference>
<dbReference type="AlphaFoldDB" id="A0A0A9GLJ2"/>
<proteinExistence type="predicted"/>
<sequence>MENYLVNEKQSLLSLTCKNDHYMLIL</sequence>
<protein>
    <submittedName>
        <fullName evidence="1">Uncharacterized protein</fullName>
    </submittedName>
</protein>
<name>A0A0A9GLJ2_ARUDO</name>
<evidence type="ECO:0000313" key="1">
    <source>
        <dbReference type="EMBL" id="JAE25362.1"/>
    </source>
</evidence>